<dbReference type="InterPro" id="IPR008622">
    <property type="entry name" value="FliT"/>
</dbReference>
<comment type="subcellular location">
    <subcellularLocation>
        <location evidence="1">Cytoplasm</location>
        <location evidence="1">Cytosol</location>
    </subcellularLocation>
</comment>
<evidence type="ECO:0000256" key="7">
    <source>
        <dbReference type="ARBA" id="ARBA00093797"/>
    </source>
</evidence>
<keyword evidence="8" id="KW-0175">Coiled coil</keyword>
<accession>K6DHV4</accession>
<evidence type="ECO:0000313" key="10">
    <source>
        <dbReference type="Proteomes" id="UP000006315"/>
    </source>
</evidence>
<dbReference type="EMBL" id="AJLR01000045">
    <property type="protein sequence ID" value="EKN67693.1"/>
    <property type="molecule type" value="Genomic_DNA"/>
</dbReference>
<comment type="caution">
    <text evidence="9">The sequence shown here is derived from an EMBL/GenBank/DDBJ whole genome shotgun (WGS) entry which is preliminary data.</text>
</comment>
<dbReference type="RefSeq" id="WP_003330727.1">
    <property type="nucleotide sequence ID" value="NZ_AJLR01000045.1"/>
</dbReference>
<name>K6DHV4_SCHAZ</name>
<evidence type="ECO:0000256" key="5">
    <source>
        <dbReference type="ARBA" id="ARBA00093765"/>
    </source>
</evidence>
<sequence length="117" mass="14030">MSVIQELYQITEALYREVQKQESKDNREEQIERINKLLEDRQNLLDMRLQPPFNEEENKLGQQMVQLNQVIDSQLQKIFADIKMDIKELKVKRAKSTLYSNPYESLSMDGMFFDKRN</sequence>
<keyword evidence="2" id="KW-0963">Cytoplasm</keyword>
<comment type="function">
    <text evidence="5">May act as an export chaperone for the filament capping protein FliD.</text>
</comment>
<dbReference type="PATRIC" id="fig|1131731.3.peg.1551"/>
<dbReference type="Pfam" id="PF05400">
    <property type="entry name" value="FliT"/>
    <property type="match status" value="1"/>
</dbReference>
<dbReference type="Proteomes" id="UP000006315">
    <property type="component" value="Unassembled WGS sequence"/>
</dbReference>
<evidence type="ECO:0000256" key="1">
    <source>
        <dbReference type="ARBA" id="ARBA00004514"/>
    </source>
</evidence>
<comment type="similarity">
    <text evidence="6">Belongs to the bacillales FliT family.</text>
</comment>
<keyword evidence="9" id="KW-0282">Flagellum</keyword>
<organism evidence="9 10">
    <name type="scientific">Schinkia azotoformans LMG 9581</name>
    <dbReference type="NCBI Taxonomy" id="1131731"/>
    <lineage>
        <taxon>Bacteria</taxon>
        <taxon>Bacillati</taxon>
        <taxon>Bacillota</taxon>
        <taxon>Bacilli</taxon>
        <taxon>Bacillales</taxon>
        <taxon>Bacillaceae</taxon>
        <taxon>Calidifontibacillus/Schinkia group</taxon>
        <taxon>Schinkia</taxon>
    </lineage>
</organism>
<dbReference type="AlphaFoldDB" id="K6DHV4"/>
<dbReference type="STRING" id="1131731.BAZO_07424"/>
<keyword evidence="10" id="KW-1185">Reference proteome</keyword>
<gene>
    <name evidence="9" type="ORF">BAZO_07424</name>
</gene>
<evidence type="ECO:0000256" key="8">
    <source>
        <dbReference type="SAM" id="Coils"/>
    </source>
</evidence>
<keyword evidence="9" id="KW-0966">Cell projection</keyword>
<protein>
    <recommendedName>
        <fullName evidence="7">Flagellar protein FliT</fullName>
    </recommendedName>
</protein>
<keyword evidence="9" id="KW-0969">Cilium</keyword>
<evidence type="ECO:0000256" key="6">
    <source>
        <dbReference type="ARBA" id="ARBA00093785"/>
    </source>
</evidence>
<evidence type="ECO:0000256" key="3">
    <source>
        <dbReference type="ARBA" id="ARBA00022795"/>
    </source>
</evidence>
<keyword evidence="3" id="KW-1005">Bacterial flagellum biogenesis</keyword>
<evidence type="ECO:0000313" key="9">
    <source>
        <dbReference type="EMBL" id="EKN67693.1"/>
    </source>
</evidence>
<evidence type="ECO:0000256" key="2">
    <source>
        <dbReference type="ARBA" id="ARBA00022490"/>
    </source>
</evidence>
<evidence type="ECO:0000256" key="4">
    <source>
        <dbReference type="ARBA" id="ARBA00023186"/>
    </source>
</evidence>
<feature type="coiled-coil region" evidence="8">
    <location>
        <begin position="20"/>
        <end position="47"/>
    </location>
</feature>
<reference evidence="9 10" key="1">
    <citation type="journal article" date="2012" name="Front. Microbiol.">
        <title>Redundancy and modularity in membrane-associated dissimilatory nitrate reduction in Bacillus.</title>
        <authorList>
            <person name="Heylen K."/>
            <person name="Keltjens J."/>
        </authorList>
    </citation>
    <scope>NUCLEOTIDE SEQUENCE [LARGE SCALE GENOMIC DNA]</scope>
    <source>
        <strain evidence="9 10">LMG 9581</strain>
    </source>
</reference>
<keyword evidence="4" id="KW-0143">Chaperone</keyword>
<proteinExistence type="inferred from homology"/>